<organism evidence="5 6">
    <name type="scientific">Chlamydomonas incerta</name>
    <dbReference type="NCBI Taxonomy" id="51695"/>
    <lineage>
        <taxon>Eukaryota</taxon>
        <taxon>Viridiplantae</taxon>
        <taxon>Chlorophyta</taxon>
        <taxon>core chlorophytes</taxon>
        <taxon>Chlorophyceae</taxon>
        <taxon>CS clade</taxon>
        <taxon>Chlamydomonadales</taxon>
        <taxon>Chlamydomonadaceae</taxon>
        <taxon>Chlamydomonas</taxon>
    </lineage>
</organism>
<keyword evidence="2 3" id="KW-0802">TPR repeat</keyword>
<keyword evidence="6" id="KW-1185">Reference proteome</keyword>
<evidence type="ECO:0000256" key="4">
    <source>
        <dbReference type="SAM" id="MobiDB-lite"/>
    </source>
</evidence>
<evidence type="ECO:0000313" key="5">
    <source>
        <dbReference type="EMBL" id="KAG2430823.1"/>
    </source>
</evidence>
<dbReference type="OrthoDB" id="3647at2759"/>
<gene>
    <name evidence="5" type="ORF">HXX76_009798</name>
</gene>
<dbReference type="Gene3D" id="3.40.50.150">
    <property type="entry name" value="Vaccinia Virus protein VP39"/>
    <property type="match status" value="1"/>
</dbReference>
<reference evidence="5" key="1">
    <citation type="journal article" date="2020" name="bioRxiv">
        <title>Comparative genomics of Chlamydomonas.</title>
        <authorList>
            <person name="Craig R.J."/>
            <person name="Hasan A.R."/>
            <person name="Ness R.W."/>
            <person name="Keightley P.D."/>
        </authorList>
    </citation>
    <scope>NUCLEOTIDE SEQUENCE</scope>
    <source>
        <strain evidence="5">SAG 7.73</strain>
    </source>
</reference>
<comment type="caution">
    <text evidence="5">The sequence shown here is derived from an EMBL/GenBank/DDBJ whole genome shotgun (WGS) entry which is preliminary data.</text>
</comment>
<dbReference type="InterPro" id="IPR019734">
    <property type="entry name" value="TPR_rpt"/>
</dbReference>
<feature type="compositionally biased region" description="Gly residues" evidence="4">
    <location>
        <begin position="454"/>
        <end position="463"/>
    </location>
</feature>
<dbReference type="PROSITE" id="PS50005">
    <property type="entry name" value="TPR"/>
    <property type="match status" value="2"/>
</dbReference>
<name>A0A835SPH7_CHLIN</name>
<dbReference type="PANTHER" id="PTHR45586">
    <property type="entry name" value="TPR REPEAT-CONTAINING PROTEIN PA4667"/>
    <property type="match status" value="1"/>
</dbReference>
<feature type="region of interest" description="Disordered" evidence="4">
    <location>
        <begin position="347"/>
        <end position="372"/>
    </location>
</feature>
<feature type="compositionally biased region" description="Basic and acidic residues" evidence="4">
    <location>
        <begin position="442"/>
        <end position="452"/>
    </location>
</feature>
<dbReference type="InterPro" id="IPR051012">
    <property type="entry name" value="CellSynth/LPSAsmb/PSIAsmb"/>
</dbReference>
<evidence type="ECO:0000313" key="6">
    <source>
        <dbReference type="Proteomes" id="UP000650467"/>
    </source>
</evidence>
<feature type="region of interest" description="Disordered" evidence="4">
    <location>
        <begin position="430"/>
        <end position="466"/>
    </location>
</feature>
<evidence type="ECO:0000256" key="1">
    <source>
        <dbReference type="ARBA" id="ARBA00022737"/>
    </source>
</evidence>
<dbReference type="SMART" id="SM00028">
    <property type="entry name" value="TPR"/>
    <property type="match status" value="4"/>
</dbReference>
<evidence type="ECO:0000256" key="2">
    <source>
        <dbReference type="ARBA" id="ARBA00022803"/>
    </source>
</evidence>
<accession>A0A835SPH7</accession>
<evidence type="ECO:0000256" key="3">
    <source>
        <dbReference type="PROSITE-ProRule" id="PRU00339"/>
    </source>
</evidence>
<dbReference type="AlphaFoldDB" id="A0A835SPH7"/>
<feature type="repeat" description="TPR" evidence="3">
    <location>
        <begin position="89"/>
        <end position="122"/>
    </location>
</feature>
<dbReference type="InterPro" id="IPR011990">
    <property type="entry name" value="TPR-like_helical_dom_sf"/>
</dbReference>
<dbReference type="Proteomes" id="UP000650467">
    <property type="component" value="Unassembled WGS sequence"/>
</dbReference>
<keyword evidence="1" id="KW-0677">Repeat</keyword>
<evidence type="ECO:0008006" key="7">
    <source>
        <dbReference type="Google" id="ProtNLM"/>
    </source>
</evidence>
<dbReference type="SUPFAM" id="SSF48452">
    <property type="entry name" value="TPR-like"/>
    <property type="match status" value="1"/>
</dbReference>
<dbReference type="Gene3D" id="1.25.40.10">
    <property type="entry name" value="Tetratricopeptide repeat domain"/>
    <property type="match status" value="2"/>
</dbReference>
<dbReference type="Pfam" id="PF13432">
    <property type="entry name" value="TPR_16"/>
    <property type="match status" value="2"/>
</dbReference>
<feature type="compositionally biased region" description="Low complexity" evidence="4">
    <location>
        <begin position="347"/>
        <end position="366"/>
    </location>
</feature>
<dbReference type="PANTHER" id="PTHR45586:SF1">
    <property type="entry name" value="LIPOPOLYSACCHARIDE ASSEMBLY PROTEIN B"/>
    <property type="match status" value="1"/>
</dbReference>
<dbReference type="CDD" id="cd02440">
    <property type="entry name" value="AdoMet_MTases"/>
    <property type="match status" value="1"/>
</dbReference>
<feature type="repeat" description="TPR" evidence="3">
    <location>
        <begin position="157"/>
        <end position="190"/>
    </location>
</feature>
<dbReference type="EMBL" id="JAEHOC010000026">
    <property type="protein sequence ID" value="KAG2430823.1"/>
    <property type="molecule type" value="Genomic_DNA"/>
</dbReference>
<proteinExistence type="predicted"/>
<dbReference type="InterPro" id="IPR029063">
    <property type="entry name" value="SAM-dependent_MTases_sf"/>
</dbReference>
<dbReference type="SUPFAM" id="SSF53335">
    <property type="entry name" value="S-adenosyl-L-methionine-dependent methyltransferases"/>
    <property type="match status" value="1"/>
</dbReference>
<protein>
    <recommendedName>
        <fullName evidence="7">Methyltransferase domain-containing protein</fullName>
    </recommendedName>
</protein>
<sequence length="518" mass="54439">MAPAAGAAPAAAPAGDLELLFAEASQLHSSGADLPRAEALYRSVLAANARHPDALHQLGALLTQRYGKKQFDEAQRLVSAAVQLQPRSAKFRNSLGVVYQEAGRWAEAADAFERANEKDPMNVAILMNLARALREVGRQQRAAEVYGSVTKLQPDHPSAYYRRGAILRSLRRNEEALAAFRQHLRLAPDHQASRFWIAAITGDTEGMAAAPADMVAGLFDQYADHFDDHLVNKLQYKTPEALRDQLLAANADLVARAASGAGAGCSSSSGSSGKPSWRRCVDLGCGTGLMGPLLLPYMARGAAGLEGVDLSAGMVKEAARRGCYGRLEVGELVGFLEAEAAALLTAPSENGEPSASPPASSAAASAEGQTGQRVDRSVPYDLLVAADVFVYIGNLGPVLRAAAAAASKGAVLAYSTEALELAPVGKANRSSLPASAATAGEPEVKGKPEAKEAPGGGKPGGAQQGLRLQVTGRYAHTEEYLRRTGGEAGWRLVSISQSIIRFNGGEPIWGHLCVMERM</sequence>